<keyword evidence="7" id="KW-0540">Nuclease</keyword>
<dbReference type="GO" id="GO:0009307">
    <property type="term" value="P:DNA restriction-modification system"/>
    <property type="evidence" value="ECO:0007669"/>
    <property type="project" value="UniProtKB-KW"/>
</dbReference>
<dbReference type="InterPro" id="IPR051212">
    <property type="entry name" value="Type-I_RE_S_subunit"/>
</dbReference>
<dbReference type="EMBL" id="SRIB01000010">
    <property type="protein sequence ID" value="TFZ39705.1"/>
    <property type="molecule type" value="Genomic_DNA"/>
</dbReference>
<dbReference type="Proteomes" id="UP000298381">
    <property type="component" value="Unassembled WGS sequence"/>
</dbReference>
<evidence type="ECO:0000256" key="3">
    <source>
        <dbReference type="ARBA" id="ARBA00023125"/>
    </source>
</evidence>
<dbReference type="CDD" id="cd17291">
    <property type="entry name" value="RMtype1_S_MgeORF438P-TRD-CR_like"/>
    <property type="match status" value="2"/>
</dbReference>
<evidence type="ECO:0000256" key="4">
    <source>
        <dbReference type="ARBA" id="ARBA00038652"/>
    </source>
</evidence>
<organism evidence="7 8">
    <name type="scientific">Soehngenia longivitae</name>
    <dbReference type="NCBI Taxonomy" id="2562294"/>
    <lineage>
        <taxon>Bacteria</taxon>
        <taxon>Bacillati</taxon>
        <taxon>Bacillota</taxon>
        <taxon>Tissierellia</taxon>
        <taxon>Tissierellales</taxon>
        <taxon>Tissierellaceae</taxon>
        <taxon>Soehngenia</taxon>
    </lineage>
</organism>
<evidence type="ECO:0000256" key="5">
    <source>
        <dbReference type="SAM" id="Coils"/>
    </source>
</evidence>
<keyword evidence="7" id="KW-0378">Hydrolase</keyword>
<proteinExistence type="inferred from homology"/>
<evidence type="ECO:0000313" key="7">
    <source>
        <dbReference type="EMBL" id="TFZ39705.1"/>
    </source>
</evidence>
<evidence type="ECO:0000256" key="1">
    <source>
        <dbReference type="ARBA" id="ARBA00010923"/>
    </source>
</evidence>
<keyword evidence="3" id="KW-0238">DNA-binding</keyword>
<gene>
    <name evidence="7" type="ORF">E4100_07770</name>
</gene>
<keyword evidence="8" id="KW-1185">Reference proteome</keyword>
<feature type="coiled-coil region" evidence="5">
    <location>
        <begin position="364"/>
        <end position="391"/>
    </location>
</feature>
<dbReference type="OrthoDB" id="9795776at2"/>
<dbReference type="GO" id="GO:0003677">
    <property type="term" value="F:DNA binding"/>
    <property type="evidence" value="ECO:0007669"/>
    <property type="project" value="UniProtKB-KW"/>
</dbReference>
<evidence type="ECO:0000259" key="6">
    <source>
        <dbReference type="Pfam" id="PF01420"/>
    </source>
</evidence>
<keyword evidence="5" id="KW-0175">Coiled coil</keyword>
<keyword evidence="2" id="KW-0680">Restriction system</keyword>
<accession>A0A4Z0D302</accession>
<sequence length="400" mass="46409">MSRLDELIEELCPDGVEYKPLWEVTIWDKKFNAVERYKQKKVYTYPYMLASDLFKLERKEGDVYLLSTGEKTGWTTEDLAGDNLCKGEVVAIPWGGTPNVKYYNGKFVTADNRIATSIDTTVLCNKFLYYWMQNNIDTIASFYRGSGIKHPNMKNILDMEIPLPPLPVQQEIVRILDNFTELITEIESEIKLRKKQYDYYRDSLLSREELNKLCPDGVEYKKIKQVYKRLKGTPITAGKMKEIDNPYGEIRIFAGGKTVINAMEKDIPNVNITRVPAVLVQSRGVIDAVYYDKPFTFKNEMWAYTDDNTIAVKYLYYVLKNNLSHFRKTASSMGSLPQISLPDTEEFVIPLPPLPVQQEIVRILDNFTELIEELTAELEARQKQYEYYRDKLLSFKEVSS</sequence>
<feature type="domain" description="Type I restriction modification DNA specificity" evidence="6">
    <location>
        <begin position="215"/>
        <end position="379"/>
    </location>
</feature>
<dbReference type="RefSeq" id="WP_135271473.1">
    <property type="nucleotide sequence ID" value="NZ_SRIB01000010.1"/>
</dbReference>
<dbReference type="Gene3D" id="3.90.220.20">
    <property type="entry name" value="DNA methylase specificity domains"/>
    <property type="match status" value="2"/>
</dbReference>
<feature type="domain" description="Type I restriction modification DNA specificity" evidence="6">
    <location>
        <begin position="56"/>
        <end position="191"/>
    </location>
</feature>
<reference evidence="7 8" key="1">
    <citation type="submission" date="2019-03" db="EMBL/GenBank/DDBJ databases">
        <title>Draft genome sequence data and analysis of a Fermenting Bacterium, Soehngenia longevitae strain 1933PT, isolated from petroleum reservoir in Azerbaijan.</title>
        <authorList>
            <person name="Grouzdev D.S."/>
            <person name="Bidzhieva S.K."/>
            <person name="Sokolova D.S."/>
            <person name="Tourova T.P."/>
            <person name="Poltaraus A.B."/>
            <person name="Nazina T.N."/>
        </authorList>
    </citation>
    <scope>NUCLEOTIDE SEQUENCE [LARGE SCALE GENOMIC DNA]</scope>
    <source>
        <strain evidence="7 8">1933P</strain>
    </source>
</reference>
<dbReference type="AlphaFoldDB" id="A0A4Z0D302"/>
<keyword evidence="7" id="KW-0255">Endonuclease</keyword>
<evidence type="ECO:0000256" key="2">
    <source>
        <dbReference type="ARBA" id="ARBA00022747"/>
    </source>
</evidence>
<evidence type="ECO:0000313" key="8">
    <source>
        <dbReference type="Proteomes" id="UP000298381"/>
    </source>
</evidence>
<comment type="subunit">
    <text evidence="4">The methyltransferase is composed of M and S polypeptides.</text>
</comment>
<comment type="caution">
    <text evidence="7">The sequence shown here is derived from an EMBL/GenBank/DDBJ whole genome shotgun (WGS) entry which is preliminary data.</text>
</comment>
<dbReference type="GO" id="GO:0004519">
    <property type="term" value="F:endonuclease activity"/>
    <property type="evidence" value="ECO:0007669"/>
    <property type="project" value="UniProtKB-KW"/>
</dbReference>
<comment type="similarity">
    <text evidence="1">Belongs to the type-I restriction system S methylase family.</text>
</comment>
<dbReference type="Pfam" id="PF01420">
    <property type="entry name" value="Methylase_S"/>
    <property type="match status" value="2"/>
</dbReference>
<dbReference type="InterPro" id="IPR000055">
    <property type="entry name" value="Restrct_endonuc_typeI_TRD"/>
</dbReference>
<protein>
    <submittedName>
        <fullName evidence="7">Restriction endonuclease subunit S</fullName>
    </submittedName>
</protein>
<dbReference type="InterPro" id="IPR044946">
    <property type="entry name" value="Restrct_endonuc_typeI_TRD_sf"/>
</dbReference>
<dbReference type="PANTHER" id="PTHR43140">
    <property type="entry name" value="TYPE-1 RESTRICTION ENZYME ECOKI SPECIFICITY PROTEIN"/>
    <property type="match status" value="1"/>
</dbReference>
<name>A0A4Z0D302_9FIRM</name>
<dbReference type="SUPFAM" id="SSF116734">
    <property type="entry name" value="DNA methylase specificity domain"/>
    <property type="match status" value="2"/>
</dbReference>
<dbReference type="PANTHER" id="PTHR43140:SF1">
    <property type="entry name" value="TYPE I RESTRICTION ENZYME ECOKI SPECIFICITY SUBUNIT"/>
    <property type="match status" value="1"/>
</dbReference>